<protein>
    <submittedName>
        <fullName evidence="2">DUF397 domain-containing protein</fullName>
    </submittedName>
</protein>
<sequence length="67" mass="7083">MSTAELAGARWITSSYSGGNGNCVEVAVGVERIGVRDTKDRAGGALIVSVLQWRSFIAAVKSAHYEL</sequence>
<reference evidence="2 3" key="1">
    <citation type="submission" date="2019-03" db="EMBL/GenBank/DDBJ databases">
        <title>Draft genome sequences of novel Actinobacteria.</title>
        <authorList>
            <person name="Sahin N."/>
            <person name="Ay H."/>
            <person name="Saygin H."/>
        </authorList>
    </citation>
    <scope>NUCLEOTIDE SEQUENCE [LARGE SCALE GENOMIC DNA]</scope>
    <source>
        <strain evidence="2 3">7K502</strain>
    </source>
</reference>
<evidence type="ECO:0000313" key="2">
    <source>
        <dbReference type="EMBL" id="TDD49609.1"/>
    </source>
</evidence>
<organism evidence="2 3">
    <name type="scientific">Saccharopolyspora elongata</name>
    <dbReference type="NCBI Taxonomy" id="2530387"/>
    <lineage>
        <taxon>Bacteria</taxon>
        <taxon>Bacillati</taxon>
        <taxon>Actinomycetota</taxon>
        <taxon>Actinomycetes</taxon>
        <taxon>Pseudonocardiales</taxon>
        <taxon>Pseudonocardiaceae</taxon>
        <taxon>Saccharopolyspora</taxon>
    </lineage>
</organism>
<feature type="domain" description="DUF397" evidence="1">
    <location>
        <begin position="9"/>
        <end position="61"/>
    </location>
</feature>
<name>A0A4R4YYS1_9PSEU</name>
<comment type="caution">
    <text evidence="2">The sequence shown here is derived from an EMBL/GenBank/DDBJ whole genome shotgun (WGS) entry which is preliminary data.</text>
</comment>
<evidence type="ECO:0000313" key="3">
    <source>
        <dbReference type="Proteomes" id="UP000294947"/>
    </source>
</evidence>
<proteinExistence type="predicted"/>
<gene>
    <name evidence="2" type="ORF">E1288_19035</name>
</gene>
<keyword evidence="3" id="KW-1185">Reference proteome</keyword>
<accession>A0A4R4YYS1</accession>
<dbReference type="AlphaFoldDB" id="A0A4R4YYS1"/>
<dbReference type="Proteomes" id="UP000294947">
    <property type="component" value="Unassembled WGS sequence"/>
</dbReference>
<dbReference type="InterPro" id="IPR007278">
    <property type="entry name" value="DUF397"/>
</dbReference>
<dbReference type="EMBL" id="SMKW01000024">
    <property type="protein sequence ID" value="TDD49609.1"/>
    <property type="molecule type" value="Genomic_DNA"/>
</dbReference>
<dbReference type="Pfam" id="PF04149">
    <property type="entry name" value="DUF397"/>
    <property type="match status" value="1"/>
</dbReference>
<dbReference type="OrthoDB" id="3430276at2"/>
<evidence type="ECO:0000259" key="1">
    <source>
        <dbReference type="Pfam" id="PF04149"/>
    </source>
</evidence>
<dbReference type="RefSeq" id="WP_132486921.1">
    <property type="nucleotide sequence ID" value="NZ_SMKW01000024.1"/>
</dbReference>